<dbReference type="HOGENOM" id="CLU_082323_0_0_2"/>
<reference evidence="1 2" key="1">
    <citation type="journal article" date="2012" name="Environ. Microbiol.">
        <title>The genome of the ammonia-oxidizing Candidatus Nitrososphaera gargensis: insights into metabolic versatility and environmental adaptations.</title>
        <authorList>
            <person name="Spang A."/>
            <person name="Poehlein A."/>
            <person name="Offre P."/>
            <person name="Zumbragel S."/>
            <person name="Haider S."/>
            <person name="Rychlik N."/>
            <person name="Nowka B."/>
            <person name="Schmeisser C."/>
            <person name="Lebedeva E.V."/>
            <person name="Rattei T."/>
            <person name="Bohm C."/>
            <person name="Schmid M."/>
            <person name="Galushko A."/>
            <person name="Hatzenpichler R."/>
            <person name="Weinmaier T."/>
            <person name="Daniel R."/>
            <person name="Schleper C."/>
            <person name="Spieck E."/>
            <person name="Streit W."/>
            <person name="Wagner M."/>
        </authorList>
    </citation>
    <scope>NUCLEOTIDE SEQUENCE [LARGE SCALE GENOMIC DNA]</scope>
    <source>
        <strain evidence="2">Ga9.2</strain>
    </source>
</reference>
<keyword evidence="2" id="KW-1185">Reference proteome</keyword>
<dbReference type="EMBL" id="CP002408">
    <property type="protein sequence ID" value="AFU57604.1"/>
    <property type="molecule type" value="Genomic_DNA"/>
</dbReference>
<dbReference type="BioCyc" id="CNIT1237085:G1324-659-MONOMER"/>
<organism evidence="1 2">
    <name type="scientific">Nitrososphaera gargensis (strain Ga9.2)</name>
    <dbReference type="NCBI Taxonomy" id="1237085"/>
    <lineage>
        <taxon>Archaea</taxon>
        <taxon>Nitrososphaerota</taxon>
        <taxon>Nitrososphaeria</taxon>
        <taxon>Nitrososphaerales</taxon>
        <taxon>Nitrososphaeraceae</taxon>
        <taxon>Nitrososphaera</taxon>
    </lineage>
</organism>
<name>K0IM67_NITGG</name>
<gene>
    <name evidence="1" type="ordered locus">Ngar_c06610</name>
</gene>
<dbReference type="KEGG" id="nga:Ngar_c06610"/>
<dbReference type="STRING" id="1237085.Ngar_c06610"/>
<accession>K0IM67</accession>
<dbReference type="Proteomes" id="UP000008037">
    <property type="component" value="Chromosome"/>
</dbReference>
<sequence length="283" mass="32371">MESMSASKMTRNVRQGLSRKESLLLSSLSEKDKKIFALRDVVDELSCSYAYAKNLAKTLARKKWVINLSRGTYLIVPLSAGVEAKYTEHEFVVGSHIVSPYYIAYWSALNFYNFTEQTPYTVFIATTKRAKSRTILDVKYSFITLNKKKFFGFSGTAVGTDRVNISDKEKTIADALDHPEYCGGMTEVAKCLWNARDSVSYEKILSYAERMGNLTIIKRFGYLLELLNIVMKEDVVVRMKESISPGMSILDPTMSHSGRYNTRWNLLVNVSKDSLVRWREEEY</sequence>
<proteinExistence type="predicted"/>
<evidence type="ECO:0000313" key="2">
    <source>
        <dbReference type="Proteomes" id="UP000008037"/>
    </source>
</evidence>
<evidence type="ECO:0000313" key="1">
    <source>
        <dbReference type="EMBL" id="AFU57604.1"/>
    </source>
</evidence>
<dbReference type="AlphaFoldDB" id="K0IM67"/>
<protein>
    <submittedName>
        <fullName evidence="1">Putative transcriptional regulator</fullName>
    </submittedName>
</protein>
<dbReference type="InParanoid" id="K0IM67"/>